<keyword evidence="13" id="KW-1185">Reference proteome</keyword>
<dbReference type="Proteomes" id="UP001151582">
    <property type="component" value="Unassembled WGS sequence"/>
</dbReference>
<feature type="domain" description="Cobalamin adenosyltransferase-like" evidence="11">
    <location>
        <begin position="60"/>
        <end position="225"/>
    </location>
</feature>
<dbReference type="GO" id="GO:0009235">
    <property type="term" value="P:cobalamin metabolic process"/>
    <property type="evidence" value="ECO:0007669"/>
    <property type="project" value="UniProtKB-ARBA"/>
</dbReference>
<evidence type="ECO:0000256" key="3">
    <source>
        <dbReference type="ARBA" id="ARBA00022679"/>
    </source>
</evidence>
<evidence type="ECO:0000256" key="10">
    <source>
        <dbReference type="RuleBase" id="RU366026"/>
    </source>
</evidence>
<evidence type="ECO:0000256" key="1">
    <source>
        <dbReference type="ARBA" id="ARBA00007487"/>
    </source>
</evidence>
<evidence type="ECO:0000313" key="13">
    <source>
        <dbReference type="Proteomes" id="UP001151582"/>
    </source>
</evidence>
<keyword evidence="4 10" id="KW-0547">Nucleotide-binding</keyword>
<dbReference type="EMBL" id="JANBQB010000163">
    <property type="protein sequence ID" value="KAJ1980542.1"/>
    <property type="molecule type" value="Genomic_DNA"/>
</dbReference>
<comment type="function">
    <text evidence="7">Converts cob(I)alamin to adenosylcobalamin (adenosylcob(III)alamin), a coenzyme for methylmalonyl-CoA mutase, therefore participates in the final step of the vitamin B12 conversion. Generates adenosylcobalamin (AdoCbl) and directly delivers the cofactor to MUT in a transfer that is stimulated by ATP-binding to MMAB and gated by MMAA.</text>
</comment>
<comment type="caution">
    <text evidence="12">The sequence shown here is derived from an EMBL/GenBank/DDBJ whole genome shotgun (WGS) entry which is preliminary data.</text>
</comment>
<dbReference type="FunFam" id="1.20.1200.10:FF:000001">
    <property type="entry name" value="Cob(I)yrinic acid a,c-diamide adenosyltransferase"/>
    <property type="match status" value="1"/>
</dbReference>
<keyword evidence="5 10" id="KW-0067">ATP-binding</keyword>
<dbReference type="Gene3D" id="1.20.1200.10">
    <property type="entry name" value="Cobalamin adenosyltransferase-like"/>
    <property type="match status" value="1"/>
</dbReference>
<reference evidence="12" key="1">
    <citation type="submission" date="2022-07" db="EMBL/GenBank/DDBJ databases">
        <title>Phylogenomic reconstructions and comparative analyses of Kickxellomycotina fungi.</title>
        <authorList>
            <person name="Reynolds N.K."/>
            <person name="Stajich J.E."/>
            <person name="Barry K."/>
            <person name="Grigoriev I.V."/>
            <person name="Crous P."/>
            <person name="Smith M.E."/>
        </authorList>
    </citation>
    <scope>NUCLEOTIDE SEQUENCE</scope>
    <source>
        <strain evidence="12">RSA 567</strain>
    </source>
</reference>
<comment type="subunit">
    <text evidence="2">Homotrimer.</text>
</comment>
<gene>
    <name evidence="12" type="ORF">H4R34_002413</name>
</gene>
<evidence type="ECO:0000256" key="2">
    <source>
        <dbReference type="ARBA" id="ARBA00011233"/>
    </source>
</evidence>
<dbReference type="SUPFAM" id="SSF89028">
    <property type="entry name" value="Cobalamin adenosyltransferase-like"/>
    <property type="match status" value="1"/>
</dbReference>
<dbReference type="NCBIfam" id="TIGR00636">
    <property type="entry name" value="PduO_Nterm"/>
    <property type="match status" value="1"/>
</dbReference>
<dbReference type="PANTHER" id="PTHR12213">
    <property type="entry name" value="CORRINOID ADENOSYLTRANSFERASE"/>
    <property type="match status" value="1"/>
</dbReference>
<comment type="similarity">
    <text evidence="1 10">Belongs to the Cob(I)alamin adenosyltransferase family.</text>
</comment>
<dbReference type="InterPro" id="IPR016030">
    <property type="entry name" value="CblAdoTrfase-like"/>
</dbReference>
<dbReference type="GO" id="GO:0008817">
    <property type="term" value="F:corrinoid adenosyltransferase activity"/>
    <property type="evidence" value="ECO:0007669"/>
    <property type="project" value="UniProtKB-ARBA"/>
</dbReference>
<evidence type="ECO:0000256" key="8">
    <source>
        <dbReference type="ARBA" id="ARBA00071654"/>
    </source>
</evidence>
<evidence type="ECO:0000256" key="6">
    <source>
        <dbReference type="ARBA" id="ARBA00051988"/>
    </source>
</evidence>
<proteinExistence type="inferred from homology"/>
<protein>
    <recommendedName>
        <fullName evidence="8">Corrinoid adenosyltransferase MMAB</fullName>
    </recommendedName>
    <alternativeName>
        <fullName evidence="9">ATP:co(I)rrinoid adenosyltransferase MMAB</fullName>
    </alternativeName>
</protein>
<dbReference type="AlphaFoldDB" id="A0A9W8B9I0"/>
<dbReference type="GO" id="GO:0005524">
    <property type="term" value="F:ATP binding"/>
    <property type="evidence" value="ECO:0007669"/>
    <property type="project" value="UniProtKB-UniRule"/>
</dbReference>
<dbReference type="InterPro" id="IPR029499">
    <property type="entry name" value="PduO-typ"/>
</dbReference>
<organism evidence="12 13">
    <name type="scientific">Dimargaris verticillata</name>
    <dbReference type="NCBI Taxonomy" id="2761393"/>
    <lineage>
        <taxon>Eukaryota</taxon>
        <taxon>Fungi</taxon>
        <taxon>Fungi incertae sedis</taxon>
        <taxon>Zoopagomycota</taxon>
        <taxon>Kickxellomycotina</taxon>
        <taxon>Dimargaritomycetes</taxon>
        <taxon>Dimargaritales</taxon>
        <taxon>Dimargaritaceae</taxon>
        <taxon>Dimargaris</taxon>
    </lineage>
</organism>
<dbReference type="OrthoDB" id="549173at2759"/>
<evidence type="ECO:0000256" key="5">
    <source>
        <dbReference type="ARBA" id="ARBA00022840"/>
    </source>
</evidence>
<evidence type="ECO:0000256" key="9">
    <source>
        <dbReference type="ARBA" id="ARBA00075216"/>
    </source>
</evidence>
<dbReference type="InterPro" id="IPR036451">
    <property type="entry name" value="CblAdoTrfase-like_sf"/>
</dbReference>
<accession>A0A9W8B9I0</accession>
<keyword evidence="3 10" id="KW-0808">Transferase</keyword>
<sequence>MQRIAAVGRAWVPRCFTVPEVIAGALSRSIQLEPVRKRPLHTAGSCYDQAKPPSPPRIKIYTRTGDKGTSALFTGERRPKDDAIFEALGTTDELTSMLGLAREYCKQGSVELVERLEKVRLETLIQCCIQDIGSNIATPRTLASEARLARTQFDPDGKLAQQLEQWIDEMDQILPPLRNFILPSGGLASSSLHVARSLCRRAERRVVPLTQQQSADPSVGKYLNR</sequence>
<dbReference type="Pfam" id="PF01923">
    <property type="entry name" value="Cob_adeno_trans"/>
    <property type="match status" value="1"/>
</dbReference>
<evidence type="ECO:0000256" key="7">
    <source>
        <dbReference type="ARBA" id="ARBA00056747"/>
    </source>
</evidence>
<evidence type="ECO:0000256" key="4">
    <source>
        <dbReference type="ARBA" id="ARBA00022741"/>
    </source>
</evidence>
<evidence type="ECO:0000259" key="11">
    <source>
        <dbReference type="Pfam" id="PF01923"/>
    </source>
</evidence>
<comment type="catalytic activity">
    <reaction evidence="6">
        <text>cob(I)alamin-[corrinoid adenosyltransferase] + ATP = apo-[corrinoid adenosyltransferase] + adenosylcob(III)alamin + triphosphate</text>
        <dbReference type="Rhea" id="RHEA:56796"/>
        <dbReference type="Rhea" id="RHEA-COMP:14743"/>
        <dbReference type="Rhea" id="RHEA-COMP:14744"/>
        <dbReference type="ChEBI" id="CHEBI:18036"/>
        <dbReference type="ChEBI" id="CHEBI:18408"/>
        <dbReference type="ChEBI" id="CHEBI:30616"/>
        <dbReference type="ChEBI" id="CHEBI:60488"/>
        <dbReference type="ChEBI" id="CHEBI:83228"/>
    </reaction>
    <physiologicalReaction direction="left-to-right" evidence="6">
        <dbReference type="Rhea" id="RHEA:56797"/>
    </physiologicalReaction>
</comment>
<name>A0A9W8B9I0_9FUNG</name>
<evidence type="ECO:0000313" key="12">
    <source>
        <dbReference type="EMBL" id="KAJ1980542.1"/>
    </source>
</evidence>
<dbReference type="PANTHER" id="PTHR12213:SF0">
    <property type="entry name" value="CORRINOID ADENOSYLTRANSFERASE MMAB"/>
    <property type="match status" value="1"/>
</dbReference>